<dbReference type="InterPro" id="IPR000305">
    <property type="entry name" value="GIY-YIG_endonuc"/>
</dbReference>
<dbReference type="Pfam" id="PF01541">
    <property type="entry name" value="GIY-YIG"/>
    <property type="match status" value="1"/>
</dbReference>
<dbReference type="Gene3D" id="3.40.1440.10">
    <property type="entry name" value="GIY-YIG endonuclease"/>
    <property type="match status" value="1"/>
</dbReference>
<organism evidence="3 4">
    <name type="scientific">Bacillus salipaludis</name>
    <dbReference type="NCBI Taxonomy" id="2547811"/>
    <lineage>
        <taxon>Bacteria</taxon>
        <taxon>Bacillati</taxon>
        <taxon>Bacillota</taxon>
        <taxon>Bacilli</taxon>
        <taxon>Bacillales</taxon>
        <taxon>Bacillaceae</taxon>
        <taxon>Bacillus</taxon>
    </lineage>
</organism>
<dbReference type="RefSeq" id="WP_406583390.1">
    <property type="nucleotide sequence ID" value="NZ_JBJHQH010000030.1"/>
</dbReference>
<comment type="caution">
    <text evidence="3">The sequence shown here is derived from an EMBL/GenBank/DDBJ whole genome shotgun (WGS) entry which is preliminary data.</text>
</comment>
<gene>
    <name evidence="3" type="ORF">ACJEBI_26375</name>
</gene>
<keyword evidence="4" id="KW-1185">Reference proteome</keyword>
<evidence type="ECO:0000256" key="1">
    <source>
        <dbReference type="ARBA" id="ARBA00007435"/>
    </source>
</evidence>
<dbReference type="InterPro" id="IPR050190">
    <property type="entry name" value="UPF0213_domain"/>
</dbReference>
<dbReference type="PROSITE" id="PS50164">
    <property type="entry name" value="GIY_YIG"/>
    <property type="match status" value="1"/>
</dbReference>
<dbReference type="InterPro" id="IPR035901">
    <property type="entry name" value="GIY-YIG_endonuc_sf"/>
</dbReference>
<dbReference type="SUPFAM" id="SSF82771">
    <property type="entry name" value="GIY-YIG endonuclease"/>
    <property type="match status" value="1"/>
</dbReference>
<evidence type="ECO:0000313" key="3">
    <source>
        <dbReference type="EMBL" id="MFK9094980.1"/>
    </source>
</evidence>
<comment type="similarity">
    <text evidence="1">Belongs to the UPF0213 family.</text>
</comment>
<dbReference type="CDD" id="cd10456">
    <property type="entry name" value="GIY-YIG_UPF0213"/>
    <property type="match status" value="1"/>
</dbReference>
<feature type="domain" description="GIY-YIG" evidence="2">
    <location>
        <begin position="4"/>
        <end position="79"/>
    </location>
</feature>
<dbReference type="SMART" id="SM00465">
    <property type="entry name" value="GIYc"/>
    <property type="match status" value="1"/>
</dbReference>
<accession>A0ABW8RS36</accession>
<protein>
    <submittedName>
        <fullName evidence="3">GIY-YIG nuclease family protein</fullName>
    </submittedName>
</protein>
<name>A0ABW8RS36_9BACI</name>
<dbReference type="PANTHER" id="PTHR34477:SF1">
    <property type="entry name" value="UPF0213 PROTEIN YHBQ"/>
    <property type="match status" value="1"/>
</dbReference>
<dbReference type="PANTHER" id="PTHR34477">
    <property type="entry name" value="UPF0213 PROTEIN YHBQ"/>
    <property type="match status" value="1"/>
</dbReference>
<dbReference type="EMBL" id="JBJHQH010000030">
    <property type="protein sequence ID" value="MFK9094980.1"/>
    <property type="molecule type" value="Genomic_DNA"/>
</dbReference>
<evidence type="ECO:0000259" key="2">
    <source>
        <dbReference type="PROSITE" id="PS50164"/>
    </source>
</evidence>
<reference evidence="3 4" key="1">
    <citation type="submission" date="2024-11" db="EMBL/GenBank/DDBJ databases">
        <authorList>
            <person name="Lucas J.A."/>
        </authorList>
    </citation>
    <scope>NUCLEOTIDE SEQUENCE [LARGE SCALE GENOMIC DNA]</scope>
    <source>
        <strain evidence="3 4">Z 5.4</strain>
    </source>
</reference>
<evidence type="ECO:0000313" key="4">
    <source>
        <dbReference type="Proteomes" id="UP001623041"/>
    </source>
</evidence>
<dbReference type="Proteomes" id="UP001623041">
    <property type="component" value="Unassembled WGS sequence"/>
</dbReference>
<sequence length="95" mass="11156">MENNEHYFYVLTCKDGSFYGGYTNNLERRLKLHNDGKGAKYTRGRGPVELTFYKGYDNKSEALRAEYYFKKLSRKKKVEFLMEEMGGYVVAAEKL</sequence>
<proteinExistence type="inferred from homology"/>